<sequence length="815" mass="91749">MESPAKAKTIEKFLGSDYKVLSSYGHIRDLKKKAFSIDVENGFQPTYEIPADKKKLVAELKAEAKKAQMVWLASDEDREGEAISWHLYEVLGLEPEKTQRIVFHEITKTAILKAIEHPRSIDVNLVNAQQARRILDRIVGFELSPVLWKKVKPALSAGRVQSVAVRLIVEREREVHAFVSEPSYRVTAVFEVPAADGSKVEVKAELSRRFKTKEEAQAFLESCKEADFTIEDITTRPIKKSPAAPFTTSTLQQEAARKLGFTVAQTMMVAQRLYESGLITYMRTDSVNLSDLALNTSQQTILSLMGEKYVKRRQFATKTKGAQEAHEAIRPTYMENDSVNGNAQEQKLYDLIWKRTIASQMADAELEKTTATIAISHSNEKFIAAGEVITFDGFLRVYKESYDEDAEQEDESRLLPPLNVGDALLRKEILATQRFTQCPPRYTEASLVRKLEELGIGRPSTYAPTISTVQQRGYVEKGNSEGVKRAYDILTLKGNKLTETTKTEMTGNEKSKLLPTDTGIVVNDFLMEYFPEIMDYNFTANVEKEFDEVAEGEKEWTTLMDTFYKGFHPLVEKTLHSKTEHKVGERMLGTDPVSGKPVSVKIGRFGPVIQIGSAEDEEKPRFAQLVKGQSLETITLEEALDAFKLPRTLGDWEGKKVTVGVGRFGPYVRYDKLFVSIPKGTDPMEITLEEAVQLIKDKQEAQEKRIIKLFEDNPDIQVLNGRYGPYISYQKKNYKIPENVEPADLNLEACFKIIELQKSKAEVRRTKTPTKATAKEPAKETVKEPKESTKATKSTGTKAKASKTTQAKAKKTTEA</sequence>
<gene>
    <name evidence="12" type="ORF">EVA_07032</name>
</gene>
<evidence type="ECO:0000259" key="11">
    <source>
        <dbReference type="PROSITE" id="PS52039"/>
    </source>
</evidence>
<evidence type="ECO:0000256" key="8">
    <source>
        <dbReference type="ARBA" id="ARBA00023235"/>
    </source>
</evidence>
<dbReference type="PROSITE" id="PS52039">
    <property type="entry name" value="TOPO_IA_2"/>
    <property type="match status" value="1"/>
</dbReference>
<dbReference type="Gene3D" id="1.10.460.10">
    <property type="entry name" value="Topoisomerase I, domain 2"/>
    <property type="match status" value="1"/>
</dbReference>
<dbReference type="SUPFAM" id="SSF56712">
    <property type="entry name" value="Prokaryotic type I DNA topoisomerase"/>
    <property type="match status" value="1"/>
</dbReference>
<dbReference type="SMART" id="SM00493">
    <property type="entry name" value="TOPRIM"/>
    <property type="match status" value="1"/>
</dbReference>
<dbReference type="CDD" id="cd00186">
    <property type="entry name" value="TOP1Ac"/>
    <property type="match status" value="1"/>
</dbReference>
<dbReference type="EC" id="5.6.2.1" evidence="3"/>
<dbReference type="Gene3D" id="3.40.50.140">
    <property type="match status" value="1"/>
</dbReference>
<feature type="domain" description="Topo IA-type catalytic" evidence="11">
    <location>
        <begin position="122"/>
        <end position="571"/>
    </location>
</feature>
<evidence type="ECO:0000313" key="12">
    <source>
        <dbReference type="EMBL" id="EJX04866.1"/>
    </source>
</evidence>
<comment type="caution">
    <text evidence="12">The sequence shown here is derived from an EMBL/GenBank/DDBJ whole genome shotgun (WGS) entry which is preliminary data.</text>
</comment>
<dbReference type="InterPro" id="IPR000380">
    <property type="entry name" value="Topo_IA"/>
</dbReference>
<dbReference type="InterPro" id="IPR013497">
    <property type="entry name" value="Topo_IA_cen"/>
</dbReference>
<evidence type="ECO:0000256" key="4">
    <source>
        <dbReference type="ARBA" id="ARBA00022723"/>
    </source>
</evidence>
<dbReference type="InterPro" id="IPR013825">
    <property type="entry name" value="Topo_IA_cen_sub2"/>
</dbReference>
<organism evidence="12">
    <name type="scientific">gut metagenome</name>
    <dbReference type="NCBI Taxonomy" id="749906"/>
    <lineage>
        <taxon>unclassified sequences</taxon>
        <taxon>metagenomes</taxon>
        <taxon>organismal metagenomes</taxon>
    </lineage>
</organism>
<dbReference type="Pfam" id="PF01131">
    <property type="entry name" value="Topoisom_bac"/>
    <property type="match status" value="2"/>
</dbReference>
<comment type="similarity">
    <text evidence="2">Belongs to the type IA topoisomerase family.</text>
</comment>
<proteinExistence type="inferred from homology"/>
<evidence type="ECO:0000256" key="1">
    <source>
        <dbReference type="ARBA" id="ARBA00000213"/>
    </source>
</evidence>
<evidence type="ECO:0000256" key="3">
    <source>
        <dbReference type="ARBA" id="ARBA00012891"/>
    </source>
</evidence>
<dbReference type="GO" id="GO:0003917">
    <property type="term" value="F:DNA topoisomerase type I (single strand cut, ATP-independent) activity"/>
    <property type="evidence" value="ECO:0007669"/>
    <property type="project" value="UniProtKB-EC"/>
</dbReference>
<dbReference type="InterPro" id="IPR025589">
    <property type="entry name" value="Toprim_C_rpt"/>
</dbReference>
<dbReference type="InterPro" id="IPR013824">
    <property type="entry name" value="Topo_IA_cen_sub1"/>
</dbReference>
<dbReference type="EMBL" id="AMCI01001659">
    <property type="protein sequence ID" value="EJX04866.1"/>
    <property type="molecule type" value="Genomic_DNA"/>
</dbReference>
<dbReference type="AlphaFoldDB" id="J9CX79"/>
<dbReference type="PRINTS" id="PR00417">
    <property type="entry name" value="PRTPISMRASEI"/>
</dbReference>
<accession>J9CX79</accession>
<dbReference type="CDD" id="cd03363">
    <property type="entry name" value="TOPRIM_TopoIA_TopoI"/>
    <property type="match status" value="1"/>
</dbReference>
<protein>
    <recommendedName>
        <fullName evidence="3">DNA topoisomerase</fullName>
        <ecNumber evidence="3">5.6.2.1</ecNumber>
    </recommendedName>
</protein>
<dbReference type="Pfam" id="PF13368">
    <property type="entry name" value="Toprim_C_rpt"/>
    <property type="match status" value="3"/>
</dbReference>
<dbReference type="GO" id="GO:0046872">
    <property type="term" value="F:metal ion binding"/>
    <property type="evidence" value="ECO:0007669"/>
    <property type="project" value="UniProtKB-KW"/>
</dbReference>
<comment type="catalytic activity">
    <reaction evidence="1">
        <text>ATP-independent breakage of single-stranded DNA, followed by passage and rejoining.</text>
        <dbReference type="EC" id="5.6.2.1"/>
    </reaction>
</comment>
<evidence type="ECO:0000256" key="2">
    <source>
        <dbReference type="ARBA" id="ARBA00009446"/>
    </source>
</evidence>
<evidence type="ECO:0000259" key="10">
    <source>
        <dbReference type="PROSITE" id="PS50880"/>
    </source>
</evidence>
<dbReference type="InterPro" id="IPR005733">
    <property type="entry name" value="TopoI_bac-type"/>
</dbReference>
<dbReference type="PROSITE" id="PS00396">
    <property type="entry name" value="TOPO_IA_1"/>
    <property type="match status" value="1"/>
</dbReference>
<feature type="compositionally biased region" description="Low complexity" evidence="9">
    <location>
        <begin position="791"/>
        <end position="807"/>
    </location>
</feature>
<keyword evidence="6" id="KW-0799">Topoisomerase</keyword>
<dbReference type="GO" id="GO:0003677">
    <property type="term" value="F:DNA binding"/>
    <property type="evidence" value="ECO:0007669"/>
    <property type="project" value="UniProtKB-KW"/>
</dbReference>
<dbReference type="InterPro" id="IPR003601">
    <property type="entry name" value="Topo_IA_2"/>
</dbReference>
<dbReference type="Gene3D" id="1.10.290.10">
    <property type="entry name" value="Topoisomerase I, domain 4"/>
    <property type="match status" value="1"/>
</dbReference>
<keyword evidence="5" id="KW-0460">Magnesium</keyword>
<dbReference type="PANTHER" id="PTHR42785:SF1">
    <property type="entry name" value="DNA TOPOISOMERASE"/>
    <property type="match status" value="1"/>
</dbReference>
<dbReference type="GO" id="GO:0006265">
    <property type="term" value="P:DNA topological change"/>
    <property type="evidence" value="ECO:0007669"/>
    <property type="project" value="InterPro"/>
</dbReference>
<dbReference type="InterPro" id="IPR034149">
    <property type="entry name" value="TOPRIM_TopoI"/>
</dbReference>
<dbReference type="InterPro" id="IPR006171">
    <property type="entry name" value="TOPRIM_dom"/>
</dbReference>
<keyword evidence="4" id="KW-0479">Metal-binding</keyword>
<dbReference type="NCBIfam" id="TIGR01051">
    <property type="entry name" value="topA_bact"/>
    <property type="match status" value="1"/>
</dbReference>
<name>J9CX79_9ZZZZ</name>
<feature type="region of interest" description="Disordered" evidence="9">
    <location>
        <begin position="762"/>
        <end position="815"/>
    </location>
</feature>
<evidence type="ECO:0000256" key="9">
    <source>
        <dbReference type="SAM" id="MobiDB-lite"/>
    </source>
</evidence>
<keyword evidence="7" id="KW-0238">DNA-binding</keyword>
<feature type="compositionally biased region" description="Basic and acidic residues" evidence="9">
    <location>
        <begin position="773"/>
        <end position="790"/>
    </location>
</feature>
<reference evidence="12" key="1">
    <citation type="journal article" date="2012" name="PLoS ONE">
        <title>Gene sets for utilization of primary and secondary nutrition supplies in the distal gut of endangered iberian lynx.</title>
        <authorList>
            <person name="Alcaide M."/>
            <person name="Messina E."/>
            <person name="Richter M."/>
            <person name="Bargiela R."/>
            <person name="Peplies J."/>
            <person name="Huws S.A."/>
            <person name="Newbold C.J."/>
            <person name="Golyshin P.N."/>
            <person name="Simon M.A."/>
            <person name="Lopez G."/>
            <person name="Yakimov M.M."/>
            <person name="Ferrer M."/>
        </authorList>
    </citation>
    <scope>NUCLEOTIDE SEQUENCE</scope>
</reference>
<dbReference type="PROSITE" id="PS50880">
    <property type="entry name" value="TOPRIM"/>
    <property type="match status" value="1"/>
</dbReference>
<evidence type="ECO:0000256" key="5">
    <source>
        <dbReference type="ARBA" id="ARBA00022842"/>
    </source>
</evidence>
<dbReference type="Pfam" id="PF01751">
    <property type="entry name" value="Toprim"/>
    <property type="match status" value="1"/>
</dbReference>
<dbReference type="HAMAP" id="MF_00952">
    <property type="entry name" value="Topoisom_1_prok"/>
    <property type="match status" value="1"/>
</dbReference>
<dbReference type="InterPro" id="IPR003602">
    <property type="entry name" value="Topo_IA_DNA-bd_dom"/>
</dbReference>
<dbReference type="InterPro" id="IPR028612">
    <property type="entry name" value="Topoisom_1_IA"/>
</dbReference>
<dbReference type="SMART" id="SM00437">
    <property type="entry name" value="TOP1Ac"/>
    <property type="match status" value="1"/>
</dbReference>
<keyword evidence="8 12" id="KW-0413">Isomerase</keyword>
<dbReference type="InterPro" id="IPR023406">
    <property type="entry name" value="Topo_IA_AS"/>
</dbReference>
<evidence type="ECO:0000256" key="6">
    <source>
        <dbReference type="ARBA" id="ARBA00023029"/>
    </source>
</evidence>
<dbReference type="InterPro" id="IPR023405">
    <property type="entry name" value="Topo_IA_core_domain"/>
</dbReference>
<dbReference type="InterPro" id="IPR013826">
    <property type="entry name" value="Topo_IA_cen_sub3"/>
</dbReference>
<evidence type="ECO:0000256" key="7">
    <source>
        <dbReference type="ARBA" id="ARBA00023125"/>
    </source>
</evidence>
<dbReference type="Gene3D" id="2.70.20.10">
    <property type="entry name" value="Topoisomerase I, domain 3"/>
    <property type="match status" value="1"/>
</dbReference>
<feature type="domain" description="Toprim" evidence="10">
    <location>
        <begin position="1"/>
        <end position="106"/>
    </location>
</feature>
<dbReference type="SMART" id="SM00436">
    <property type="entry name" value="TOP1Bc"/>
    <property type="match status" value="1"/>
</dbReference>
<dbReference type="PANTHER" id="PTHR42785">
    <property type="entry name" value="DNA TOPOISOMERASE, TYPE IA, CORE"/>
    <property type="match status" value="1"/>
</dbReference>